<dbReference type="Proteomes" id="UP000286482">
    <property type="component" value="Unassembled WGS sequence"/>
</dbReference>
<dbReference type="AlphaFoldDB" id="A0A420EI13"/>
<protein>
    <submittedName>
        <fullName evidence="1">Uncharacterized protein</fullName>
    </submittedName>
</protein>
<dbReference type="OrthoDB" id="997000at2"/>
<accession>A0A420EI13</accession>
<evidence type="ECO:0000313" key="2">
    <source>
        <dbReference type="Proteomes" id="UP000286482"/>
    </source>
</evidence>
<name>A0A420EI13_9ALTE</name>
<comment type="caution">
    <text evidence="1">The sequence shown here is derived from an EMBL/GenBank/DDBJ whole genome shotgun (WGS) entry which is preliminary data.</text>
</comment>
<dbReference type="EMBL" id="RAQO01000004">
    <property type="protein sequence ID" value="RKF20300.1"/>
    <property type="molecule type" value="Genomic_DNA"/>
</dbReference>
<reference evidence="1 2" key="1">
    <citation type="submission" date="2018-09" db="EMBL/GenBank/DDBJ databases">
        <authorList>
            <person name="Wang Z."/>
        </authorList>
    </citation>
    <scope>NUCLEOTIDE SEQUENCE [LARGE SCALE GENOMIC DNA]</scope>
    <source>
        <strain evidence="1 2">ALS 81</strain>
    </source>
</reference>
<proteinExistence type="predicted"/>
<sequence>MSAWKLLYAFKNSELMIVELEHLGLPEASDKSQRFQWLRIDTIAQAITPLSFIAMQDGEAQQYRKFDLGELYFTDTEAKFSPAPTIEQHLKAVELELALQQVQTLVDSWLAV</sequence>
<gene>
    <name evidence="1" type="ORF">DBZ36_07615</name>
</gene>
<keyword evidence="2" id="KW-1185">Reference proteome</keyword>
<organism evidence="1 2">
    <name type="scientific">Alginatibacterium sediminis</name>
    <dbReference type="NCBI Taxonomy" id="2164068"/>
    <lineage>
        <taxon>Bacteria</taxon>
        <taxon>Pseudomonadati</taxon>
        <taxon>Pseudomonadota</taxon>
        <taxon>Gammaproteobacteria</taxon>
        <taxon>Alteromonadales</taxon>
        <taxon>Alteromonadaceae</taxon>
        <taxon>Alginatibacterium</taxon>
    </lineage>
</organism>
<evidence type="ECO:0000313" key="1">
    <source>
        <dbReference type="EMBL" id="RKF20300.1"/>
    </source>
</evidence>
<dbReference type="RefSeq" id="WP_120354304.1">
    <property type="nucleotide sequence ID" value="NZ_RAQO01000004.1"/>
</dbReference>